<dbReference type="InterPro" id="IPR015943">
    <property type="entry name" value="WD40/YVTN_repeat-like_dom_sf"/>
</dbReference>
<dbReference type="GO" id="GO:0035861">
    <property type="term" value="C:site of double-strand break"/>
    <property type="evidence" value="ECO:0007669"/>
    <property type="project" value="TreeGrafter"/>
</dbReference>
<keyword evidence="6" id="KW-1185">Reference proteome</keyword>
<feature type="compositionally biased region" description="Polar residues" evidence="4">
    <location>
        <begin position="47"/>
        <end position="56"/>
    </location>
</feature>
<evidence type="ECO:0000256" key="3">
    <source>
        <dbReference type="PROSITE-ProRule" id="PRU00221"/>
    </source>
</evidence>
<evidence type="ECO:0000256" key="1">
    <source>
        <dbReference type="ARBA" id="ARBA00022574"/>
    </source>
</evidence>
<gene>
    <name evidence="5" type="ORF">LPJ53_004819</name>
</gene>
<keyword evidence="2" id="KW-0677">Repeat</keyword>
<dbReference type="InterPro" id="IPR036322">
    <property type="entry name" value="WD40_repeat_dom_sf"/>
</dbReference>
<feature type="compositionally biased region" description="Low complexity" evidence="4">
    <location>
        <begin position="26"/>
        <end position="36"/>
    </location>
</feature>
<dbReference type="InterPro" id="IPR001680">
    <property type="entry name" value="WD40_rpt"/>
</dbReference>
<sequence length="569" mass="61224">MALSDELSKFIPKDFGKKSKKGVKGGAASVAGTTAGYDKPTKDTSQKNKSYPKSNTLSADISSVKADAGATASTGNASGDVDSDQRLPVNHHIVLSSGKKVVSTLTWDAAGDTLCSGTHSGQMNLWDFKTMDGSFQPTRTMHPYEEGQRQQIRIARFNHDGSSILICSSADPRAKLLDSSGRVVREFKRGDMYLLDMRRTVGHVAPLTSVDWSPKDPERFISSAADSTVRVWNCENAAGQELVLVAKSDVGKRRPVISSCAYSVDGSMIGMSQVDDGSLSLWAANASAKRPTHQLKNAHASGSDISFVFMPDARGILSRGSEDSMVKLWDIRKFNKPLAEVSGMHAAATESNLALSPDSRHVLVGLGRSPQGDGGGAGIAVLDTSDLQVRRRLDMPFSSDVVSVCWHPHIDQIAASSSDGSIGVFYDKEGVRGGALLCAGRRIARRQVSEITGPIITPHALPLFKDEPSAAPTSAKRRRAAERTKPGVPVYGHGSGGNIGVNETQHIMKTLMKDTLRDEDPREALLRYAQVAESDPMFIAPAYGDNNKPVFEKDSDDESSTEQPLKKRK</sequence>
<accession>A0A9W7XY48</accession>
<feature type="region of interest" description="Disordered" evidence="4">
    <location>
        <begin position="464"/>
        <end position="499"/>
    </location>
</feature>
<dbReference type="InterPro" id="IPR051858">
    <property type="entry name" value="WD_repeat_GAD-1"/>
</dbReference>
<name>A0A9W7XY48_9FUNG</name>
<protein>
    <recommendedName>
        <fullName evidence="7">WD40 repeat-like protein</fullName>
    </recommendedName>
</protein>
<feature type="region of interest" description="Disordered" evidence="4">
    <location>
        <begin position="15"/>
        <end position="56"/>
    </location>
</feature>
<organism evidence="5 6">
    <name type="scientific">Coemansia erecta</name>
    <dbReference type="NCBI Taxonomy" id="147472"/>
    <lineage>
        <taxon>Eukaryota</taxon>
        <taxon>Fungi</taxon>
        <taxon>Fungi incertae sedis</taxon>
        <taxon>Zoopagomycota</taxon>
        <taxon>Kickxellomycotina</taxon>
        <taxon>Kickxellomycetes</taxon>
        <taxon>Kickxellales</taxon>
        <taxon>Kickxellaceae</taxon>
        <taxon>Coemansia</taxon>
    </lineage>
</organism>
<evidence type="ECO:0000256" key="2">
    <source>
        <dbReference type="ARBA" id="ARBA00022737"/>
    </source>
</evidence>
<dbReference type="Gene3D" id="2.130.10.10">
    <property type="entry name" value="YVTN repeat-like/Quinoprotein amine dehydrogenase"/>
    <property type="match status" value="2"/>
</dbReference>
<evidence type="ECO:0000256" key="4">
    <source>
        <dbReference type="SAM" id="MobiDB-lite"/>
    </source>
</evidence>
<dbReference type="EMBL" id="JANBOJ010000246">
    <property type="protein sequence ID" value="KAJ1720563.1"/>
    <property type="molecule type" value="Genomic_DNA"/>
</dbReference>
<dbReference type="PROSITE" id="PS50294">
    <property type="entry name" value="WD_REPEATS_REGION"/>
    <property type="match status" value="1"/>
</dbReference>
<keyword evidence="1 3" id="KW-0853">WD repeat</keyword>
<evidence type="ECO:0008006" key="7">
    <source>
        <dbReference type="Google" id="ProtNLM"/>
    </source>
</evidence>
<dbReference type="AlphaFoldDB" id="A0A9W7XY48"/>
<dbReference type="OrthoDB" id="10264376at2759"/>
<dbReference type="SUPFAM" id="SSF50978">
    <property type="entry name" value="WD40 repeat-like"/>
    <property type="match status" value="1"/>
</dbReference>
<dbReference type="Pfam" id="PF00400">
    <property type="entry name" value="WD40"/>
    <property type="match status" value="3"/>
</dbReference>
<dbReference type="SMART" id="SM00320">
    <property type="entry name" value="WD40"/>
    <property type="match status" value="5"/>
</dbReference>
<feature type="repeat" description="WD" evidence="3">
    <location>
        <begin position="200"/>
        <end position="233"/>
    </location>
</feature>
<evidence type="ECO:0000313" key="5">
    <source>
        <dbReference type="EMBL" id="KAJ1720563.1"/>
    </source>
</evidence>
<dbReference type="PANTHER" id="PTHR16017:SF0">
    <property type="entry name" value="WD REPEAT-CONTAINING PROTEIN 70"/>
    <property type="match status" value="1"/>
</dbReference>
<dbReference type="GO" id="GO:0005634">
    <property type="term" value="C:nucleus"/>
    <property type="evidence" value="ECO:0007669"/>
    <property type="project" value="TreeGrafter"/>
</dbReference>
<evidence type="ECO:0000313" key="6">
    <source>
        <dbReference type="Proteomes" id="UP001149813"/>
    </source>
</evidence>
<feature type="repeat" description="WD" evidence="3">
    <location>
        <begin position="95"/>
        <end position="130"/>
    </location>
</feature>
<dbReference type="Proteomes" id="UP001149813">
    <property type="component" value="Unassembled WGS sequence"/>
</dbReference>
<feature type="region of interest" description="Disordered" evidence="4">
    <location>
        <begin position="539"/>
        <end position="569"/>
    </location>
</feature>
<proteinExistence type="predicted"/>
<comment type="caution">
    <text evidence="5">The sequence shown here is derived from an EMBL/GenBank/DDBJ whole genome shotgun (WGS) entry which is preliminary data.</text>
</comment>
<dbReference type="PROSITE" id="PS50082">
    <property type="entry name" value="WD_REPEATS_2"/>
    <property type="match status" value="2"/>
</dbReference>
<dbReference type="PANTHER" id="PTHR16017">
    <property type="entry name" value="GASTRULATION DEFECTIVE PROTEIN 1-RELATED"/>
    <property type="match status" value="1"/>
</dbReference>
<reference evidence="5" key="1">
    <citation type="submission" date="2022-07" db="EMBL/GenBank/DDBJ databases">
        <title>Phylogenomic reconstructions and comparative analyses of Kickxellomycotina fungi.</title>
        <authorList>
            <person name="Reynolds N.K."/>
            <person name="Stajich J.E."/>
            <person name="Barry K."/>
            <person name="Grigoriev I.V."/>
            <person name="Crous P."/>
            <person name="Smith M.E."/>
        </authorList>
    </citation>
    <scope>NUCLEOTIDE SEQUENCE</scope>
    <source>
        <strain evidence="5">NBRC 32514</strain>
    </source>
</reference>